<dbReference type="PROSITE" id="PS50011">
    <property type="entry name" value="PROTEIN_KINASE_DOM"/>
    <property type="match status" value="1"/>
</dbReference>
<dbReference type="InterPro" id="IPR017441">
    <property type="entry name" value="Protein_kinase_ATP_BS"/>
</dbReference>
<evidence type="ECO:0000313" key="4">
    <source>
        <dbReference type="Proteomes" id="UP001148614"/>
    </source>
</evidence>
<dbReference type="SMART" id="SM00220">
    <property type="entry name" value="S_TKc"/>
    <property type="match status" value="1"/>
</dbReference>
<dbReference type="GO" id="GO:0005524">
    <property type="term" value="F:ATP binding"/>
    <property type="evidence" value="ECO:0007669"/>
    <property type="project" value="UniProtKB-UniRule"/>
</dbReference>
<organism evidence="3 4">
    <name type="scientific">Xylaria arbuscula</name>
    <dbReference type="NCBI Taxonomy" id="114810"/>
    <lineage>
        <taxon>Eukaryota</taxon>
        <taxon>Fungi</taxon>
        <taxon>Dikarya</taxon>
        <taxon>Ascomycota</taxon>
        <taxon>Pezizomycotina</taxon>
        <taxon>Sordariomycetes</taxon>
        <taxon>Xylariomycetidae</taxon>
        <taxon>Xylariales</taxon>
        <taxon>Xylariaceae</taxon>
        <taxon>Xylaria</taxon>
    </lineage>
</organism>
<comment type="caution">
    <text evidence="3">The sequence shown here is derived from an EMBL/GenBank/DDBJ whole genome shotgun (WGS) entry which is preliminary data.</text>
</comment>
<dbReference type="InterPro" id="IPR000719">
    <property type="entry name" value="Prot_kinase_dom"/>
</dbReference>
<reference evidence="3" key="1">
    <citation type="submission" date="2022-07" db="EMBL/GenBank/DDBJ databases">
        <title>Genome Sequence of Xylaria arbuscula.</title>
        <authorList>
            <person name="Buettner E."/>
        </authorList>
    </citation>
    <scope>NUCLEOTIDE SEQUENCE</scope>
    <source>
        <strain evidence="3">VT107</strain>
    </source>
</reference>
<sequence>MARGQAETLGQTIQRHFETSTYWEFEKSLGNGGYGLAILLRQKAGFGSDGRRIALKVALPREAQSLRDEINWLKVRIAVLYLTSCDNAAQPDWESNPRILEQQPLPAQTAFNSLVQLEGPVVALEYIENGDLLSLFYRMMDEDAHMPNRMIWSLFLCLIRACIGMAYPIGSSLDIEPILETMPRDGRPPRGITHNDIALRNIMLGEPDDLPEHRIGHIYKHIDFGLTGELSVPASAPGRNLFAIAQDKRSPFLREQIVGYMIKMADLNMRTTQLHKGFETFGGEFLRQSWGNPYPWLDKDLAELIAECLYEDSAHRPSLQTALMRASDAVMNKRPRDFRNPREENDDAINSFVQRSVPVRPVVP</sequence>
<dbReference type="PROSITE" id="PS00107">
    <property type="entry name" value="PROTEIN_KINASE_ATP"/>
    <property type="match status" value="1"/>
</dbReference>
<accession>A0A9W8NAG9</accession>
<keyword evidence="4" id="KW-1185">Reference proteome</keyword>
<dbReference type="InterPro" id="IPR011009">
    <property type="entry name" value="Kinase-like_dom_sf"/>
</dbReference>
<dbReference type="GO" id="GO:0004672">
    <property type="term" value="F:protein kinase activity"/>
    <property type="evidence" value="ECO:0007669"/>
    <property type="project" value="InterPro"/>
</dbReference>
<dbReference type="Gene3D" id="1.10.510.10">
    <property type="entry name" value="Transferase(Phosphotransferase) domain 1"/>
    <property type="match status" value="1"/>
</dbReference>
<proteinExistence type="predicted"/>
<dbReference type="SUPFAM" id="SSF56112">
    <property type="entry name" value="Protein kinase-like (PK-like)"/>
    <property type="match status" value="1"/>
</dbReference>
<dbReference type="AlphaFoldDB" id="A0A9W8NAG9"/>
<dbReference type="VEuPathDB" id="FungiDB:F4678DRAFT_293223"/>
<protein>
    <recommendedName>
        <fullName evidence="2">Protein kinase domain-containing protein</fullName>
    </recommendedName>
</protein>
<dbReference type="EMBL" id="JANPWZ010001481">
    <property type="protein sequence ID" value="KAJ3565478.1"/>
    <property type="molecule type" value="Genomic_DNA"/>
</dbReference>
<evidence type="ECO:0000313" key="3">
    <source>
        <dbReference type="EMBL" id="KAJ3565478.1"/>
    </source>
</evidence>
<keyword evidence="1" id="KW-0067">ATP-binding</keyword>
<gene>
    <name evidence="3" type="ORF">NPX13_g7489</name>
</gene>
<evidence type="ECO:0000259" key="2">
    <source>
        <dbReference type="PROSITE" id="PS50011"/>
    </source>
</evidence>
<feature type="domain" description="Protein kinase" evidence="2">
    <location>
        <begin position="23"/>
        <end position="331"/>
    </location>
</feature>
<feature type="binding site" evidence="1">
    <location>
        <position position="56"/>
    </location>
    <ligand>
        <name>ATP</name>
        <dbReference type="ChEBI" id="CHEBI:30616"/>
    </ligand>
</feature>
<evidence type="ECO:0000256" key="1">
    <source>
        <dbReference type="PROSITE-ProRule" id="PRU10141"/>
    </source>
</evidence>
<keyword evidence="1" id="KW-0547">Nucleotide-binding</keyword>
<dbReference type="Proteomes" id="UP001148614">
    <property type="component" value="Unassembled WGS sequence"/>
</dbReference>
<name>A0A9W8NAG9_9PEZI</name>